<dbReference type="HOGENOM" id="CLU_2542207_0_0_1"/>
<sequence>MTMESRAQIMDCCHILHPEYAPFRVTAVTHDERWWVVVWGAAGTIVRALNGSKESAEAALQDMADFLASQVWNVVDSKGHKLVK</sequence>
<dbReference type="InParanoid" id="A0A074Y4U1"/>
<proteinExistence type="predicted"/>
<dbReference type="RefSeq" id="XP_013341346.1">
    <property type="nucleotide sequence ID" value="XM_013485892.1"/>
</dbReference>
<evidence type="ECO:0000313" key="2">
    <source>
        <dbReference type="Proteomes" id="UP000030641"/>
    </source>
</evidence>
<dbReference type="EMBL" id="KL584768">
    <property type="protein sequence ID" value="KEQ92808.1"/>
    <property type="molecule type" value="Genomic_DNA"/>
</dbReference>
<dbReference type="AlphaFoldDB" id="A0A074Y4U1"/>
<organism evidence="1 2">
    <name type="scientific">Aureobasidium subglaciale (strain EXF-2481)</name>
    <name type="common">Aureobasidium pullulans var. subglaciale</name>
    <dbReference type="NCBI Taxonomy" id="1043005"/>
    <lineage>
        <taxon>Eukaryota</taxon>
        <taxon>Fungi</taxon>
        <taxon>Dikarya</taxon>
        <taxon>Ascomycota</taxon>
        <taxon>Pezizomycotina</taxon>
        <taxon>Dothideomycetes</taxon>
        <taxon>Dothideomycetidae</taxon>
        <taxon>Dothideales</taxon>
        <taxon>Saccotheciaceae</taxon>
        <taxon>Aureobasidium</taxon>
    </lineage>
</organism>
<reference evidence="1 2" key="1">
    <citation type="journal article" date="2014" name="BMC Genomics">
        <title>Genome sequencing of four Aureobasidium pullulans varieties: biotechnological potential, stress tolerance, and description of new species.</title>
        <authorList>
            <person name="Gostin Ar C."/>
            <person name="Ohm R.A."/>
            <person name="Kogej T."/>
            <person name="Sonjak S."/>
            <person name="Turk M."/>
            <person name="Zajc J."/>
            <person name="Zalar P."/>
            <person name="Grube M."/>
            <person name="Sun H."/>
            <person name="Han J."/>
            <person name="Sharma A."/>
            <person name="Chiniquy J."/>
            <person name="Ngan C.Y."/>
            <person name="Lipzen A."/>
            <person name="Barry K."/>
            <person name="Grigoriev I.V."/>
            <person name="Gunde-Cimerman N."/>
        </authorList>
    </citation>
    <scope>NUCLEOTIDE SEQUENCE [LARGE SCALE GENOMIC DNA]</scope>
    <source>
        <strain evidence="1 2">EXF-2481</strain>
    </source>
</reference>
<gene>
    <name evidence="1" type="ORF">AUEXF2481DRAFT_42489</name>
</gene>
<dbReference type="Proteomes" id="UP000030641">
    <property type="component" value="Unassembled WGS sequence"/>
</dbReference>
<protein>
    <submittedName>
        <fullName evidence="1">Uncharacterized protein</fullName>
    </submittedName>
</protein>
<keyword evidence="2" id="KW-1185">Reference proteome</keyword>
<dbReference type="GeneID" id="25367150"/>
<name>A0A074Y4U1_AURSE</name>
<evidence type="ECO:0000313" key="1">
    <source>
        <dbReference type="EMBL" id="KEQ92808.1"/>
    </source>
</evidence>
<accession>A0A074Y4U1</accession>